<evidence type="ECO:0000313" key="1">
    <source>
        <dbReference type="EMBL" id="PZQ47847.1"/>
    </source>
</evidence>
<name>A0A2W5PSY9_9BACT</name>
<accession>A0A2W5PSY9</accession>
<evidence type="ECO:0000313" key="2">
    <source>
        <dbReference type="Proteomes" id="UP000249417"/>
    </source>
</evidence>
<comment type="caution">
    <text evidence="1">The sequence shown here is derived from an EMBL/GenBank/DDBJ whole genome shotgun (WGS) entry which is preliminary data.</text>
</comment>
<sequence>MFRPYEADSRVIVLDDVSQFADVRGFTGGVLCPYDPFSKDDEKAIKQALRAKMTWSKISTYIDEPEQDGLPPSVREAFNTISCVKQNLIDVHHKMMIVANFIVDGGRMHEHNGVSINYPLSGKKGMEVETADGRGVWHTPLRHIFAFDHTIRHRSYPGISRFNPKISILSL</sequence>
<organism evidence="1 2">
    <name type="scientific">Micavibrio aeruginosavorus</name>
    <dbReference type="NCBI Taxonomy" id="349221"/>
    <lineage>
        <taxon>Bacteria</taxon>
        <taxon>Pseudomonadati</taxon>
        <taxon>Bdellovibrionota</taxon>
        <taxon>Bdellovibrionia</taxon>
        <taxon>Bdellovibrionales</taxon>
        <taxon>Pseudobdellovibrionaceae</taxon>
        <taxon>Micavibrio</taxon>
    </lineage>
</organism>
<reference evidence="1 2" key="1">
    <citation type="submission" date="2017-08" db="EMBL/GenBank/DDBJ databases">
        <title>Infants hospitalized years apart are colonized by the same room-sourced microbial strains.</title>
        <authorList>
            <person name="Brooks B."/>
            <person name="Olm M.R."/>
            <person name="Firek B.A."/>
            <person name="Baker R."/>
            <person name="Thomas B.C."/>
            <person name="Morowitz M.J."/>
            <person name="Banfield J.F."/>
        </authorList>
    </citation>
    <scope>NUCLEOTIDE SEQUENCE [LARGE SCALE GENOMIC DNA]</scope>
    <source>
        <strain evidence="1">S2_005_002_R2_29</strain>
    </source>
</reference>
<dbReference type="EMBL" id="QFQB01000009">
    <property type="protein sequence ID" value="PZQ47847.1"/>
    <property type="molecule type" value="Genomic_DNA"/>
</dbReference>
<gene>
    <name evidence="1" type="ORF">DI551_02470</name>
</gene>
<dbReference type="AlphaFoldDB" id="A0A2W5PSY9"/>
<proteinExistence type="predicted"/>
<dbReference type="Proteomes" id="UP000249417">
    <property type="component" value="Unassembled WGS sequence"/>
</dbReference>
<protein>
    <submittedName>
        <fullName evidence="1">Uncharacterized protein</fullName>
    </submittedName>
</protein>